<sequence>MLNRFEQDLAATMKKGGPNGTNVVHFQQPRDLGGDAGQGECDWYDFLNEILELKYLGESKNRVVLFRCKSYDPARPRGMCTHKDYRITEINHNEVVLDEAYQNLEEIPVRLITETEILETHSSPAGEVDIVNTQGSAQEEEHRKRTGVPLDLEPVDPPSTQATATPPPHVIPTPSLSVCLLTMRMIPTPISRFSHLIHRGLGGTLRPPHLVLHSRRSMIMTMMHCPLQARPYSLPPIDNPFPQGEEDDTEADEATAARDGCVYLRWDGEPPLIDDEAISTQIADDPKKGRIYGKDIVLAYSVPLIIGDVDDDDIATGPPDVRE</sequence>
<reference evidence="2 3" key="1">
    <citation type="journal article" date="2023" name="Plants (Basel)">
        <title>Bridging the Gap: Combining Genomics and Transcriptomics Approaches to Understand Stylosanthes scabra, an Orphan Legume from the Brazilian Caatinga.</title>
        <authorList>
            <person name="Ferreira-Neto J.R.C."/>
            <person name="da Silva M.D."/>
            <person name="Binneck E."/>
            <person name="de Melo N.F."/>
            <person name="da Silva R.H."/>
            <person name="de Melo A.L.T.M."/>
            <person name="Pandolfi V."/>
            <person name="Bustamante F.O."/>
            <person name="Brasileiro-Vidal A.C."/>
            <person name="Benko-Iseppon A.M."/>
        </authorList>
    </citation>
    <scope>NUCLEOTIDE SEQUENCE [LARGE SCALE GENOMIC DNA]</scope>
    <source>
        <tissue evidence="2">Leaves</tissue>
    </source>
</reference>
<keyword evidence="3" id="KW-1185">Reference proteome</keyword>
<feature type="region of interest" description="Disordered" evidence="1">
    <location>
        <begin position="133"/>
        <end position="170"/>
    </location>
</feature>
<proteinExistence type="predicted"/>
<comment type="caution">
    <text evidence="2">The sequence shown here is derived from an EMBL/GenBank/DDBJ whole genome shotgun (WGS) entry which is preliminary data.</text>
</comment>
<protein>
    <submittedName>
        <fullName evidence="2">Uncharacterized protein</fullName>
    </submittedName>
</protein>
<accession>A0ABU6TE50</accession>
<name>A0ABU6TE50_9FABA</name>
<organism evidence="2 3">
    <name type="scientific">Stylosanthes scabra</name>
    <dbReference type="NCBI Taxonomy" id="79078"/>
    <lineage>
        <taxon>Eukaryota</taxon>
        <taxon>Viridiplantae</taxon>
        <taxon>Streptophyta</taxon>
        <taxon>Embryophyta</taxon>
        <taxon>Tracheophyta</taxon>
        <taxon>Spermatophyta</taxon>
        <taxon>Magnoliopsida</taxon>
        <taxon>eudicotyledons</taxon>
        <taxon>Gunneridae</taxon>
        <taxon>Pentapetalae</taxon>
        <taxon>rosids</taxon>
        <taxon>fabids</taxon>
        <taxon>Fabales</taxon>
        <taxon>Fabaceae</taxon>
        <taxon>Papilionoideae</taxon>
        <taxon>50 kb inversion clade</taxon>
        <taxon>dalbergioids sensu lato</taxon>
        <taxon>Dalbergieae</taxon>
        <taxon>Pterocarpus clade</taxon>
        <taxon>Stylosanthes</taxon>
    </lineage>
</organism>
<gene>
    <name evidence="2" type="ORF">PIB30_040048</name>
</gene>
<evidence type="ECO:0000256" key="1">
    <source>
        <dbReference type="SAM" id="MobiDB-lite"/>
    </source>
</evidence>
<evidence type="ECO:0000313" key="3">
    <source>
        <dbReference type="Proteomes" id="UP001341840"/>
    </source>
</evidence>
<evidence type="ECO:0000313" key="2">
    <source>
        <dbReference type="EMBL" id="MED6147012.1"/>
    </source>
</evidence>
<dbReference type="Proteomes" id="UP001341840">
    <property type="component" value="Unassembled WGS sequence"/>
</dbReference>
<dbReference type="EMBL" id="JASCZI010090835">
    <property type="protein sequence ID" value="MED6147012.1"/>
    <property type="molecule type" value="Genomic_DNA"/>
</dbReference>